<dbReference type="InterPro" id="IPR036612">
    <property type="entry name" value="KH_dom_type_1_sf"/>
</dbReference>
<dbReference type="Gene3D" id="3.30.70.330">
    <property type="match status" value="1"/>
</dbReference>
<comment type="similarity">
    <text evidence="4">Belongs to the BBP/SF1 family.</text>
</comment>
<keyword evidence="4" id="KW-0539">Nucleus</keyword>
<evidence type="ECO:0000256" key="1">
    <source>
        <dbReference type="ARBA" id="ARBA00022737"/>
    </source>
</evidence>
<dbReference type="GO" id="GO:0005681">
    <property type="term" value="C:spliceosomal complex"/>
    <property type="evidence" value="ECO:0007669"/>
    <property type="project" value="UniProtKB-KW"/>
</dbReference>
<dbReference type="Proteomes" id="UP000825729">
    <property type="component" value="Unassembled WGS sequence"/>
</dbReference>
<feature type="domain" description="RRM" evidence="5">
    <location>
        <begin position="352"/>
        <end position="430"/>
    </location>
</feature>
<organism evidence="6 7">
    <name type="scientific">Aristolochia fimbriata</name>
    <name type="common">White veined hardy Dutchman's pipe vine</name>
    <dbReference type="NCBI Taxonomy" id="158543"/>
    <lineage>
        <taxon>Eukaryota</taxon>
        <taxon>Viridiplantae</taxon>
        <taxon>Streptophyta</taxon>
        <taxon>Embryophyta</taxon>
        <taxon>Tracheophyta</taxon>
        <taxon>Spermatophyta</taxon>
        <taxon>Magnoliopsida</taxon>
        <taxon>Magnoliidae</taxon>
        <taxon>Piperales</taxon>
        <taxon>Aristolochiaceae</taxon>
        <taxon>Aristolochia</taxon>
    </lineage>
</organism>
<dbReference type="SUPFAM" id="SSF54928">
    <property type="entry name" value="RNA-binding domain, RBD"/>
    <property type="match status" value="1"/>
</dbReference>
<dbReference type="GO" id="GO:0010629">
    <property type="term" value="P:negative regulation of gene expression"/>
    <property type="evidence" value="ECO:0007669"/>
    <property type="project" value="UniProtKB-ARBA"/>
</dbReference>
<protein>
    <recommendedName>
        <fullName evidence="4">Branchpoint-bridging protein</fullName>
    </recommendedName>
</protein>
<dbReference type="FunFam" id="3.30.70.330:FF:000383">
    <property type="entry name" value="Sex lethal, isoform D"/>
    <property type="match status" value="1"/>
</dbReference>
<dbReference type="Pfam" id="PF22675">
    <property type="entry name" value="KH-I_KHDC4-BBP"/>
    <property type="match status" value="1"/>
</dbReference>
<evidence type="ECO:0000313" key="7">
    <source>
        <dbReference type="Proteomes" id="UP000825729"/>
    </source>
</evidence>
<keyword evidence="7" id="KW-1185">Reference proteome</keyword>
<keyword evidence="4" id="KW-0863">Zinc-finger</keyword>
<dbReference type="Gene3D" id="3.30.1370.10">
    <property type="entry name" value="K Homology domain, type 1"/>
    <property type="match status" value="1"/>
</dbReference>
<dbReference type="InterPro" id="IPR000504">
    <property type="entry name" value="RRM_dom"/>
</dbReference>
<dbReference type="PANTHER" id="PTHR11208">
    <property type="entry name" value="RNA-BINDING PROTEIN RELATED"/>
    <property type="match status" value="1"/>
</dbReference>
<dbReference type="PANTHER" id="PTHR11208:SF45">
    <property type="entry name" value="SPLICING FACTOR 1"/>
    <property type="match status" value="1"/>
</dbReference>
<keyword evidence="4" id="KW-0747">Spliceosome</keyword>
<dbReference type="InterPro" id="IPR045071">
    <property type="entry name" value="BBP-like"/>
</dbReference>
<keyword evidence="4" id="KW-0862">Zinc</keyword>
<evidence type="ECO:0000256" key="4">
    <source>
        <dbReference type="RuleBase" id="RU367126"/>
    </source>
</evidence>
<dbReference type="CDD" id="cd02395">
    <property type="entry name" value="KH-I_BBP"/>
    <property type="match status" value="1"/>
</dbReference>
<keyword evidence="4" id="KW-0507">mRNA processing</keyword>
<evidence type="ECO:0000259" key="5">
    <source>
        <dbReference type="PROSITE" id="PS50102"/>
    </source>
</evidence>
<dbReference type="GO" id="GO:0005737">
    <property type="term" value="C:cytoplasm"/>
    <property type="evidence" value="ECO:0007669"/>
    <property type="project" value="UniProtKB-ARBA"/>
</dbReference>
<keyword evidence="2 3" id="KW-0694">RNA-binding</keyword>
<keyword evidence="1" id="KW-0677">Repeat</keyword>
<comment type="function">
    <text evidence="4">Necessary for the splicing of pre-mRNA. Has a role in the recognition of the branch site (5'-UACUAAC-3'), the pyrimidine tract and the 3'-splice site at the 3'-end of introns.</text>
</comment>
<dbReference type="GO" id="GO:0009967">
    <property type="term" value="P:positive regulation of signal transduction"/>
    <property type="evidence" value="ECO:0007669"/>
    <property type="project" value="UniProtKB-ARBA"/>
</dbReference>
<evidence type="ECO:0000256" key="3">
    <source>
        <dbReference type="PROSITE-ProRule" id="PRU00176"/>
    </source>
</evidence>
<dbReference type="Pfam" id="PF00076">
    <property type="entry name" value="RRM_1"/>
    <property type="match status" value="1"/>
</dbReference>
<dbReference type="GO" id="GO:0048024">
    <property type="term" value="P:regulation of mRNA splicing, via spliceosome"/>
    <property type="evidence" value="ECO:0007669"/>
    <property type="project" value="TreeGrafter"/>
</dbReference>
<evidence type="ECO:0000313" key="6">
    <source>
        <dbReference type="EMBL" id="KAG9445194.1"/>
    </source>
</evidence>
<evidence type="ECO:0000256" key="2">
    <source>
        <dbReference type="ARBA" id="ARBA00022884"/>
    </source>
</evidence>
<dbReference type="AlphaFoldDB" id="A0AAV7EA87"/>
<dbReference type="InterPro" id="IPR035979">
    <property type="entry name" value="RBD_domain_sf"/>
</dbReference>
<keyword evidence="4" id="KW-0479">Metal-binding</keyword>
<dbReference type="SMART" id="SM00360">
    <property type="entry name" value="RRM"/>
    <property type="match status" value="1"/>
</dbReference>
<dbReference type="InterPro" id="IPR012677">
    <property type="entry name" value="Nucleotide-bd_a/b_plait_sf"/>
</dbReference>
<comment type="subcellular location">
    <subcellularLocation>
        <location evidence="4">Nucleus</location>
    </subcellularLocation>
</comment>
<accession>A0AAV7EA87</accession>
<dbReference type="GO" id="GO:0003729">
    <property type="term" value="F:mRNA binding"/>
    <property type="evidence" value="ECO:0007669"/>
    <property type="project" value="UniProtKB-ARBA"/>
</dbReference>
<gene>
    <name evidence="6" type="ORF">H6P81_016534</name>
</gene>
<dbReference type="GO" id="GO:0045131">
    <property type="term" value="F:pre-mRNA branch point binding"/>
    <property type="evidence" value="ECO:0007669"/>
    <property type="project" value="UniProtKB-UniRule"/>
</dbReference>
<dbReference type="GO" id="GO:0000398">
    <property type="term" value="P:mRNA splicing, via spliceosome"/>
    <property type="evidence" value="ECO:0007669"/>
    <property type="project" value="UniProtKB-UniRule"/>
</dbReference>
<name>A0AAV7EA87_ARIFI</name>
<dbReference type="SUPFAM" id="SSF54791">
    <property type="entry name" value="Eukaryotic type KH-domain (KH-domain type I)"/>
    <property type="match status" value="1"/>
</dbReference>
<sequence length="514" mass="57212">MHLAESMGDKPKHQPRFVVTKTLEVLSFESEQAQTGISDCQPDYEVAVTKTEGNCSLFSITATDSNNHQESGNTGSSRKRRRALLQTLLKEGEDATDGGETCKKRRTRWCDDASQLKMLGPIKLPDFVTDVDNCLKADPEVQALNIKLVELNKKLQGSRPVDDLPDKKRSLAKRMNSRMRYRNRLLENRREIILRLVRKNPTFRPQPTVKPPKFQRKLYIPVKEYPDYNFIGPIIGPYGHNQKRMERETGAHIVVRGNGLVKGGKGQKHEPKRCSVDNEDLHVLVEADNEGSVDAAVKLVEQFLVPVGGLNDSSILDPWSEGSAFGASLPSEATKTKIGENPSVDSDSVHEENLFVAYLPESVEEGGLMKMFSPFGTVVHVRVARDPTTGLSKCYGFVKFSDQFSAARAAECMNGQEIDGKMLTVKIRRTPKPFLCPGACPGNSSTADKGLRHCSWPIPPGSILLPKSSSKNRSHCYSGPYTSTKQHKYDIQIRNESLQDTLINLQPQVHNGPF</sequence>
<keyword evidence="4" id="KW-0508">mRNA splicing</keyword>
<dbReference type="SMART" id="SM00322">
    <property type="entry name" value="KH"/>
    <property type="match status" value="1"/>
</dbReference>
<dbReference type="InterPro" id="IPR004087">
    <property type="entry name" value="KH_dom"/>
</dbReference>
<reference evidence="6 7" key="1">
    <citation type="submission" date="2021-07" db="EMBL/GenBank/DDBJ databases">
        <title>The Aristolochia fimbriata genome: insights into angiosperm evolution, floral development and chemical biosynthesis.</title>
        <authorList>
            <person name="Jiao Y."/>
        </authorList>
    </citation>
    <scope>NUCLEOTIDE SEQUENCE [LARGE SCALE GENOMIC DNA]</scope>
    <source>
        <strain evidence="6">IBCAS-2021</strain>
        <tissue evidence="6">Leaf</tissue>
    </source>
</reference>
<comment type="caution">
    <text evidence="6">The sequence shown here is derived from an EMBL/GenBank/DDBJ whole genome shotgun (WGS) entry which is preliminary data.</text>
</comment>
<dbReference type="InterPro" id="IPR055256">
    <property type="entry name" value="KH_1_KHDC4/BBP-like"/>
</dbReference>
<proteinExistence type="inferred from homology"/>
<dbReference type="GO" id="GO:0008270">
    <property type="term" value="F:zinc ion binding"/>
    <property type="evidence" value="ECO:0007669"/>
    <property type="project" value="UniProtKB-UniRule"/>
</dbReference>
<dbReference type="EMBL" id="JAINDJ010000006">
    <property type="protein sequence ID" value="KAG9445194.1"/>
    <property type="molecule type" value="Genomic_DNA"/>
</dbReference>
<dbReference type="PROSITE" id="PS50102">
    <property type="entry name" value="RRM"/>
    <property type="match status" value="1"/>
</dbReference>